<dbReference type="AlphaFoldDB" id="A0A4C1WFR8"/>
<accession>A0A4C1WFR8</accession>
<gene>
    <name evidence="2" type="ORF">EVAR_29546_1</name>
</gene>
<proteinExistence type="predicted"/>
<feature type="compositionally biased region" description="Basic and acidic residues" evidence="1">
    <location>
        <begin position="19"/>
        <end position="33"/>
    </location>
</feature>
<dbReference type="Proteomes" id="UP000299102">
    <property type="component" value="Unassembled WGS sequence"/>
</dbReference>
<feature type="compositionally biased region" description="Basic residues" evidence="1">
    <location>
        <begin position="34"/>
        <end position="46"/>
    </location>
</feature>
<name>A0A4C1WFR8_EUMVA</name>
<evidence type="ECO:0000313" key="3">
    <source>
        <dbReference type="Proteomes" id="UP000299102"/>
    </source>
</evidence>
<evidence type="ECO:0000313" key="2">
    <source>
        <dbReference type="EMBL" id="GBP49933.1"/>
    </source>
</evidence>
<dbReference type="EMBL" id="BGZK01000554">
    <property type="protein sequence ID" value="GBP49933.1"/>
    <property type="molecule type" value="Genomic_DNA"/>
</dbReference>
<sequence length="125" mass="14859">MTHNRDTMGEAVGARGRRREPPAERPRRANERPHRARIPKISRNNIKHGRPVAVPITCLRSLCRYRRSCRRNAIFRVYFRTRRKSRQTCKSNRSRRSRRHFSESGIPCGRCVVSWTLGLFYDRIL</sequence>
<organism evidence="2 3">
    <name type="scientific">Eumeta variegata</name>
    <name type="common">Bagworm moth</name>
    <name type="synonym">Eumeta japonica</name>
    <dbReference type="NCBI Taxonomy" id="151549"/>
    <lineage>
        <taxon>Eukaryota</taxon>
        <taxon>Metazoa</taxon>
        <taxon>Ecdysozoa</taxon>
        <taxon>Arthropoda</taxon>
        <taxon>Hexapoda</taxon>
        <taxon>Insecta</taxon>
        <taxon>Pterygota</taxon>
        <taxon>Neoptera</taxon>
        <taxon>Endopterygota</taxon>
        <taxon>Lepidoptera</taxon>
        <taxon>Glossata</taxon>
        <taxon>Ditrysia</taxon>
        <taxon>Tineoidea</taxon>
        <taxon>Psychidae</taxon>
        <taxon>Oiketicinae</taxon>
        <taxon>Eumeta</taxon>
    </lineage>
</organism>
<evidence type="ECO:0000256" key="1">
    <source>
        <dbReference type="SAM" id="MobiDB-lite"/>
    </source>
</evidence>
<reference evidence="2 3" key="1">
    <citation type="journal article" date="2019" name="Commun. Biol.">
        <title>The bagworm genome reveals a unique fibroin gene that provides high tensile strength.</title>
        <authorList>
            <person name="Kono N."/>
            <person name="Nakamura H."/>
            <person name="Ohtoshi R."/>
            <person name="Tomita M."/>
            <person name="Numata K."/>
            <person name="Arakawa K."/>
        </authorList>
    </citation>
    <scope>NUCLEOTIDE SEQUENCE [LARGE SCALE GENOMIC DNA]</scope>
</reference>
<protein>
    <submittedName>
        <fullName evidence="2">Uncharacterized protein</fullName>
    </submittedName>
</protein>
<comment type="caution">
    <text evidence="2">The sequence shown here is derived from an EMBL/GenBank/DDBJ whole genome shotgun (WGS) entry which is preliminary data.</text>
</comment>
<feature type="region of interest" description="Disordered" evidence="1">
    <location>
        <begin position="1"/>
        <end position="46"/>
    </location>
</feature>
<keyword evidence="3" id="KW-1185">Reference proteome</keyword>